<sequence>MINVTASRIAIALSAVLLFSTAAIAQTVSVDLKGASEVPANNSTASGAGSISVAADKSVSGKITTTGIEGKMAHIHTGAAGANGPVLVGLTKDGDNGWTVPAGAKFTEEQYAAYLAGGLYVNVHTAAHPGGEIRGQLLPK</sequence>
<dbReference type="Pfam" id="PF07452">
    <property type="entry name" value="CHRD"/>
    <property type="match status" value="1"/>
</dbReference>
<keyword evidence="4" id="KW-1185">Reference proteome</keyword>
<evidence type="ECO:0000313" key="4">
    <source>
        <dbReference type="Proteomes" id="UP000063429"/>
    </source>
</evidence>
<dbReference type="SMART" id="SM00754">
    <property type="entry name" value="CHRD"/>
    <property type="match status" value="1"/>
</dbReference>
<evidence type="ECO:0000256" key="1">
    <source>
        <dbReference type="SAM" id="SignalP"/>
    </source>
</evidence>
<protein>
    <submittedName>
        <fullName evidence="3">CHRD domain-containing protein</fullName>
    </submittedName>
</protein>
<dbReference type="PROSITE" id="PS50933">
    <property type="entry name" value="CHRD"/>
    <property type="match status" value="1"/>
</dbReference>
<proteinExistence type="predicted"/>
<feature type="signal peptide" evidence="1">
    <location>
        <begin position="1"/>
        <end position="25"/>
    </location>
</feature>
<dbReference type="Proteomes" id="UP000063429">
    <property type="component" value="Chromosome"/>
</dbReference>
<accession>A0ABN4HVB8</accession>
<evidence type="ECO:0000259" key="2">
    <source>
        <dbReference type="PROSITE" id="PS50933"/>
    </source>
</evidence>
<gene>
    <name evidence="3" type="ORF">F506_09960</name>
</gene>
<dbReference type="InterPro" id="IPR010895">
    <property type="entry name" value="CHRD"/>
</dbReference>
<dbReference type="EMBL" id="CP011409">
    <property type="protein sequence ID" value="AKZ62950.1"/>
    <property type="molecule type" value="Genomic_DNA"/>
</dbReference>
<organism evidence="3 4">
    <name type="scientific">Herbaspirillum hiltneri N3</name>
    <dbReference type="NCBI Taxonomy" id="1262470"/>
    <lineage>
        <taxon>Bacteria</taxon>
        <taxon>Pseudomonadati</taxon>
        <taxon>Pseudomonadota</taxon>
        <taxon>Betaproteobacteria</taxon>
        <taxon>Burkholderiales</taxon>
        <taxon>Oxalobacteraceae</taxon>
        <taxon>Herbaspirillum</taxon>
    </lineage>
</organism>
<name>A0ABN4HVB8_9BURK</name>
<feature type="chain" id="PRO_5045630660" evidence="1">
    <location>
        <begin position="26"/>
        <end position="140"/>
    </location>
</feature>
<dbReference type="RefSeq" id="WP_053197062.1">
    <property type="nucleotide sequence ID" value="NZ_CP011409.1"/>
</dbReference>
<reference evidence="4" key="1">
    <citation type="journal article" date="2015" name="Genome Announc.">
        <title>Complete Genome Sequence of Herbaspirillum hiltneri N3 (DSM 17495), Isolated from Surface-Sterilized Wheat Roots.</title>
        <authorList>
            <person name="Guizelini D."/>
            <person name="Saizaki P.M."/>
            <person name="Coimbra N.A."/>
            <person name="Weiss V.A."/>
            <person name="Faoro H."/>
            <person name="Sfeir M.Z."/>
            <person name="Baura V.A."/>
            <person name="Monteiro R.A."/>
            <person name="Chubatsu L.S."/>
            <person name="Souza E.M."/>
            <person name="Cruz L.M."/>
            <person name="Pedrosa F.O."/>
            <person name="Raittz R.T."/>
            <person name="Marchaukoski J.N."/>
            <person name="Steffens M.B."/>
        </authorList>
    </citation>
    <scope>NUCLEOTIDE SEQUENCE [LARGE SCALE GENOMIC DNA]</scope>
    <source>
        <strain evidence="4">N3</strain>
    </source>
</reference>
<evidence type="ECO:0000313" key="3">
    <source>
        <dbReference type="EMBL" id="AKZ62950.1"/>
    </source>
</evidence>
<keyword evidence="1" id="KW-0732">Signal</keyword>
<feature type="domain" description="CHRD" evidence="2">
    <location>
        <begin position="24"/>
        <end position="140"/>
    </location>
</feature>